<keyword evidence="3" id="KW-0732">Signal</keyword>
<dbReference type="RefSeq" id="WP_013632899.1">
    <property type="nucleotide sequence ID" value="NC_015177.1"/>
</dbReference>
<dbReference type="KEGG" id="psn:Pedsa_1856"/>
<dbReference type="GO" id="GO:0009279">
    <property type="term" value="C:cell outer membrane"/>
    <property type="evidence" value="ECO:0007669"/>
    <property type="project" value="UniProtKB-SubCell"/>
</dbReference>
<dbReference type="eggNOG" id="COG1629">
    <property type="taxonomic scope" value="Bacteria"/>
</dbReference>
<proteinExistence type="inferred from homology"/>
<dbReference type="InterPro" id="IPR039426">
    <property type="entry name" value="TonB-dep_rcpt-like"/>
</dbReference>
<dbReference type="InterPro" id="IPR023997">
    <property type="entry name" value="TonB-dep_OMP_SusC/RagA_CS"/>
</dbReference>
<dbReference type="SUPFAM" id="SSF49464">
    <property type="entry name" value="Carboxypeptidase regulatory domain-like"/>
    <property type="match status" value="1"/>
</dbReference>
<dbReference type="eggNOG" id="COG3188">
    <property type="taxonomic scope" value="Bacteria"/>
</dbReference>
<keyword evidence="1" id="KW-1134">Transmembrane beta strand</keyword>
<feature type="signal peptide" evidence="3">
    <location>
        <begin position="1"/>
        <end position="21"/>
    </location>
</feature>
<dbReference type="Pfam" id="PF07715">
    <property type="entry name" value="Plug"/>
    <property type="match status" value="1"/>
</dbReference>
<dbReference type="InterPro" id="IPR037066">
    <property type="entry name" value="Plug_dom_sf"/>
</dbReference>
<accession>F0S8T0</accession>
<evidence type="ECO:0000256" key="3">
    <source>
        <dbReference type="SAM" id="SignalP"/>
    </source>
</evidence>
<dbReference type="Pfam" id="PF00593">
    <property type="entry name" value="TonB_dep_Rec_b-barrel"/>
    <property type="match status" value="1"/>
</dbReference>
<keyword evidence="6" id="KW-0675">Receptor</keyword>
<keyword evidence="2" id="KW-0798">TonB box</keyword>
<protein>
    <submittedName>
        <fullName evidence="6">TonB-dependent receptor plug</fullName>
    </submittedName>
</protein>
<dbReference type="AlphaFoldDB" id="F0S8T0"/>
<dbReference type="InterPro" id="IPR023996">
    <property type="entry name" value="TonB-dep_OMP_SusC/RagA"/>
</dbReference>
<comment type="similarity">
    <text evidence="1 2">Belongs to the TonB-dependent receptor family.</text>
</comment>
<evidence type="ECO:0000313" key="7">
    <source>
        <dbReference type="Proteomes" id="UP000000310"/>
    </source>
</evidence>
<comment type="subcellular location">
    <subcellularLocation>
        <location evidence="1">Cell outer membrane</location>
        <topology evidence="1">Multi-pass membrane protein</topology>
    </subcellularLocation>
</comment>
<reference evidence="6 7" key="1">
    <citation type="journal article" date="2011" name="Stand. Genomic Sci.">
        <title>Complete genome sequence of the gliding, heparinolytic Pedobacter saltans type strain (113).</title>
        <authorList>
            <person name="Liolios K."/>
            <person name="Sikorski J."/>
            <person name="Lu M."/>
            <person name="Nolan M."/>
            <person name="Lapidus A."/>
            <person name="Lucas S."/>
            <person name="Hammon N."/>
            <person name="Deshpande S."/>
            <person name="Cheng J.F."/>
            <person name="Tapia R."/>
            <person name="Han C."/>
            <person name="Goodwin L."/>
            <person name="Pitluck S."/>
            <person name="Huntemann M."/>
            <person name="Ivanova N."/>
            <person name="Pagani I."/>
            <person name="Mavromatis K."/>
            <person name="Ovchinikova G."/>
            <person name="Pati A."/>
            <person name="Chen A."/>
            <person name="Palaniappan K."/>
            <person name="Land M."/>
            <person name="Hauser L."/>
            <person name="Brambilla E.M."/>
            <person name="Kotsyurbenko O."/>
            <person name="Rohde M."/>
            <person name="Tindall B.J."/>
            <person name="Abt B."/>
            <person name="Goker M."/>
            <person name="Detter J.C."/>
            <person name="Woyke T."/>
            <person name="Bristow J."/>
            <person name="Eisen J.A."/>
            <person name="Markowitz V."/>
            <person name="Hugenholtz P."/>
            <person name="Klenk H.P."/>
            <person name="Kyrpides N.C."/>
        </authorList>
    </citation>
    <scope>NUCLEOTIDE SEQUENCE [LARGE SCALE GENOMIC DNA]</scope>
    <source>
        <strain evidence="7">ATCC 51119 / DSM 12145 / JCM 21818 / LMG 10337 / NBRC 100064 / NCIMB 13643</strain>
    </source>
</reference>
<keyword evidence="7" id="KW-1185">Reference proteome</keyword>
<reference evidence="7" key="2">
    <citation type="submission" date="2011-02" db="EMBL/GenBank/DDBJ databases">
        <title>The complete genome of Pedobacter saltans DSM 12145.</title>
        <authorList>
            <consortium name="US DOE Joint Genome Institute (JGI-PGF)"/>
            <person name="Lucas S."/>
            <person name="Copeland A."/>
            <person name="Lapidus A."/>
            <person name="Bruce D."/>
            <person name="Goodwin L."/>
            <person name="Pitluck S."/>
            <person name="Kyrpides N."/>
            <person name="Mavromatis K."/>
            <person name="Pagani I."/>
            <person name="Ivanova N."/>
            <person name="Ovchinnikova G."/>
            <person name="Lu M."/>
            <person name="Detter J.C."/>
            <person name="Han C."/>
            <person name="Land M."/>
            <person name="Hauser L."/>
            <person name="Markowitz V."/>
            <person name="Cheng J.-F."/>
            <person name="Hugenholtz P."/>
            <person name="Woyke T."/>
            <person name="Wu D."/>
            <person name="Tindall B."/>
            <person name="Pomrenke H.G."/>
            <person name="Brambilla E."/>
            <person name="Klenk H.-P."/>
            <person name="Eisen J.A."/>
        </authorList>
    </citation>
    <scope>NUCLEOTIDE SEQUENCE [LARGE SCALE GENOMIC DNA]</scope>
    <source>
        <strain evidence="7">ATCC 51119 / DSM 12145 / JCM 21818 / LMG 10337 / NBRC 100064 / NCIMB 13643</strain>
    </source>
</reference>
<evidence type="ECO:0000256" key="2">
    <source>
        <dbReference type="RuleBase" id="RU003357"/>
    </source>
</evidence>
<dbReference type="InterPro" id="IPR008969">
    <property type="entry name" value="CarboxyPept-like_regulatory"/>
</dbReference>
<organism evidence="6 7">
    <name type="scientific">Pseudopedobacter saltans (strain ATCC 51119 / DSM 12145 / JCM 21818 / CCUG 39354 / LMG 10337 / NBRC 100064 / NCIMB 13643)</name>
    <name type="common">Pedobacter saltans</name>
    <dbReference type="NCBI Taxonomy" id="762903"/>
    <lineage>
        <taxon>Bacteria</taxon>
        <taxon>Pseudomonadati</taxon>
        <taxon>Bacteroidota</taxon>
        <taxon>Sphingobacteriia</taxon>
        <taxon>Sphingobacteriales</taxon>
        <taxon>Sphingobacteriaceae</taxon>
        <taxon>Pseudopedobacter</taxon>
    </lineage>
</organism>
<dbReference type="Gene3D" id="2.170.130.10">
    <property type="entry name" value="TonB-dependent receptor, plug domain"/>
    <property type="match status" value="1"/>
</dbReference>
<dbReference type="NCBIfam" id="TIGR04057">
    <property type="entry name" value="SusC_RagA_signa"/>
    <property type="match status" value="1"/>
</dbReference>
<dbReference type="HOGENOM" id="CLU_004317_1_1_10"/>
<dbReference type="InterPro" id="IPR012910">
    <property type="entry name" value="Plug_dom"/>
</dbReference>
<keyword evidence="1" id="KW-0998">Cell outer membrane</keyword>
<evidence type="ECO:0000259" key="5">
    <source>
        <dbReference type="Pfam" id="PF07715"/>
    </source>
</evidence>
<evidence type="ECO:0000256" key="1">
    <source>
        <dbReference type="PROSITE-ProRule" id="PRU01360"/>
    </source>
</evidence>
<dbReference type="OrthoDB" id="604358at2"/>
<keyword evidence="1" id="KW-0812">Transmembrane</keyword>
<name>F0S8T0_PSESL</name>
<gene>
    <name evidence="6" type="ordered locus">Pedsa_1856</name>
</gene>
<evidence type="ECO:0000313" key="6">
    <source>
        <dbReference type="EMBL" id="ADY52411.1"/>
    </source>
</evidence>
<dbReference type="STRING" id="762903.Pedsa_1856"/>
<evidence type="ECO:0000259" key="4">
    <source>
        <dbReference type="Pfam" id="PF00593"/>
    </source>
</evidence>
<dbReference type="Gene3D" id="2.60.40.1120">
    <property type="entry name" value="Carboxypeptidase-like, regulatory domain"/>
    <property type="match status" value="1"/>
</dbReference>
<feature type="domain" description="TonB-dependent receptor-like beta-barrel" evidence="4">
    <location>
        <begin position="427"/>
        <end position="883"/>
    </location>
</feature>
<sequence>MRKSLLFSAALGFLLLPELHAETWVKVASRDLLEGASRRGMQQNIVQGTVSDKDGPIAGASVSVVGTSKSTMTDLNGHFKIEATNGQTLRVSFLGYKPRDLVVTSSQMNISLDNEDKVLEEVVVVGYGQQKKGHLTGAVSSVNVEKIMGGRPISDAGRGLQGAVPGLSVVVPSGEVGSDAVLRIRGQVGSPYGGASPLLLVDNVEVPSLQYINPNDIESITVLKDAASASIYGAKAAFGVVLVTMKKGAKTESNNVTYSNNLSWQSPFKKIELAGIEGLEYTVDAHENMRQAGPAGGFWRVDRASLEKIREWQDKYGGVIGNNDPVVYGRDWIWDGTQKFGYRLYDPVDAMVKDFPFSHQHNLGLNGRTGRTNYYFSLGYLGQQGMMKPAPHDDFKRFNPTLKVSTELSEHVSLRGAALYSEGTKRYPNSTNSTGFAADPWLYLYRWSLLFPVGVQENGKDIIDPAYTARTSKDAVKTDKYLNLNLGTTVKFTKKWDLQADYTYSTLTKDFKSSIPQLSAKTHWYGVEPWRDENGRQIYVDENGVPTDNGGMLAYQFPMTDYVLPAQTFYGQENRFSRKHTFNAFSTYNLNIAGGHEFKFMAGTNIVANDENWQSASRNGLFDSEDPFFNFADGTEKASGFRDWDSQIGFFGRFNYAFNNKYLLEANIRRDASSRFPSYMRWNWYPSVSAGWVLSEENLLKTLNPVLSFAKLRASWGSIGDQSISNGLYMREMTSGGKTTWIGSAGTPTVIIGTPRLVGAGLTWQDIEHLNVGVDLKFFKNKFGVTAEWFERNTNNMIIAGDFRPATLGTGAPLGNYGNLRTRGWELEMDFNHRFEKGLGLNLMANISDATTFITKGADFETPWEDRSLSTTYSTGRRYGDVYGFVTDRLFQAEDFVYDANGKFVQTNIIYNGTSKRTNMLAGDNPVYQTYFEDGNQTLLISPGDIKFVDVNGDGYIDAGKGTNGSPGDRVVIGNITPRYQFGFRIGADWKGFDLAVFLQGVGKRKIWGSGQLAIPGYYSKEGGMPLTFATDYWRPDRTNAFYPRAWNYNGADEGYVMRAQSRYMLNMAYLRIKNISIGYTIPKTVVERVKLSNVRFFISLENMFTFDKLRGLPIDPETISGYSMLKDSNYNLGRTGTSNPTFKSASVGVQLGF</sequence>
<dbReference type="Proteomes" id="UP000000310">
    <property type="component" value="Chromosome"/>
</dbReference>
<feature type="chain" id="PRO_5003260221" evidence="3">
    <location>
        <begin position="22"/>
        <end position="1154"/>
    </location>
</feature>
<dbReference type="NCBIfam" id="TIGR04056">
    <property type="entry name" value="OMP_RagA_SusC"/>
    <property type="match status" value="1"/>
</dbReference>
<dbReference type="SUPFAM" id="SSF56935">
    <property type="entry name" value="Porins"/>
    <property type="match status" value="1"/>
</dbReference>
<dbReference type="EMBL" id="CP002545">
    <property type="protein sequence ID" value="ADY52411.1"/>
    <property type="molecule type" value="Genomic_DNA"/>
</dbReference>
<dbReference type="Pfam" id="PF13715">
    <property type="entry name" value="CarbopepD_reg_2"/>
    <property type="match status" value="1"/>
</dbReference>
<feature type="domain" description="TonB-dependent receptor plug" evidence="5">
    <location>
        <begin position="135"/>
        <end position="240"/>
    </location>
</feature>
<keyword evidence="1 2" id="KW-0472">Membrane</keyword>
<dbReference type="InterPro" id="IPR000531">
    <property type="entry name" value="Beta-barrel_TonB"/>
</dbReference>
<keyword evidence="1" id="KW-0813">Transport</keyword>
<dbReference type="PROSITE" id="PS52016">
    <property type="entry name" value="TONB_DEPENDENT_REC_3"/>
    <property type="match status" value="1"/>
</dbReference>